<dbReference type="GO" id="GO:0000256">
    <property type="term" value="P:allantoin catabolic process"/>
    <property type="evidence" value="ECO:0007669"/>
    <property type="project" value="InterPro"/>
</dbReference>
<reference evidence="6 7" key="1">
    <citation type="submission" date="2017-10" db="EMBL/GenBank/DDBJ databases">
        <title>Comparative genomics in systemic dimorphic fungi from Ajellomycetaceae.</title>
        <authorList>
            <person name="Munoz J.F."/>
            <person name="Mcewen J.G."/>
            <person name="Clay O.K."/>
            <person name="Cuomo C.A."/>
        </authorList>
    </citation>
    <scope>NUCLEOTIDE SEQUENCE [LARGE SCALE GENOMIC DNA]</scope>
    <source>
        <strain evidence="6 7">UAMH5409</strain>
    </source>
</reference>
<gene>
    <name evidence="6" type="ORF">AJ79_08737</name>
</gene>
<dbReference type="CDD" id="cd20298">
    <property type="entry name" value="cupin_UAH"/>
    <property type="match status" value="1"/>
</dbReference>
<feature type="region of interest" description="Disordered" evidence="5">
    <location>
        <begin position="82"/>
        <end position="103"/>
    </location>
</feature>
<dbReference type="EMBL" id="PDNB01000216">
    <property type="protein sequence ID" value="PGG98962.1"/>
    <property type="molecule type" value="Genomic_DNA"/>
</dbReference>
<dbReference type="OrthoDB" id="10266039at2759"/>
<keyword evidence="2" id="KW-0659">Purine metabolism</keyword>
<dbReference type="GO" id="GO:0006144">
    <property type="term" value="P:purine nucleobase metabolic process"/>
    <property type="evidence" value="ECO:0007669"/>
    <property type="project" value="UniProtKB-KW"/>
</dbReference>
<evidence type="ECO:0000256" key="4">
    <source>
        <dbReference type="ARBA" id="ARBA00047684"/>
    </source>
</evidence>
<accession>A0A2B7WQR4</accession>
<organism evidence="6 7">
    <name type="scientific">Helicocarpus griseus UAMH5409</name>
    <dbReference type="NCBI Taxonomy" id="1447875"/>
    <lineage>
        <taxon>Eukaryota</taxon>
        <taxon>Fungi</taxon>
        <taxon>Dikarya</taxon>
        <taxon>Ascomycota</taxon>
        <taxon>Pezizomycotina</taxon>
        <taxon>Eurotiomycetes</taxon>
        <taxon>Eurotiomycetidae</taxon>
        <taxon>Onygenales</taxon>
        <taxon>Ajellomycetaceae</taxon>
        <taxon>Helicocarpus</taxon>
    </lineage>
</organism>
<dbReference type="InterPro" id="IPR024060">
    <property type="entry name" value="Ureidoglycolate_lyase_dom_sf"/>
</dbReference>
<dbReference type="AlphaFoldDB" id="A0A2B7WQR4"/>
<dbReference type="Gene3D" id="2.60.120.480">
    <property type="entry name" value="Ureidoglycolate hydrolase"/>
    <property type="match status" value="1"/>
</dbReference>
<dbReference type="Pfam" id="PF04115">
    <property type="entry name" value="Ureidogly_lyase"/>
    <property type="match status" value="1"/>
</dbReference>
<keyword evidence="7" id="KW-1185">Reference proteome</keyword>
<evidence type="ECO:0000256" key="2">
    <source>
        <dbReference type="ARBA" id="ARBA00022631"/>
    </source>
</evidence>
<dbReference type="PANTHER" id="PTHR21221">
    <property type="entry name" value="UREIDOGLYCOLATE HYDROLASE"/>
    <property type="match status" value="1"/>
</dbReference>
<dbReference type="InterPro" id="IPR011051">
    <property type="entry name" value="RmlC_Cupin_sf"/>
</dbReference>
<comment type="subunit">
    <text evidence="1">Homodimer.</text>
</comment>
<evidence type="ECO:0000313" key="6">
    <source>
        <dbReference type="EMBL" id="PGG98962.1"/>
    </source>
</evidence>
<dbReference type="Proteomes" id="UP000223968">
    <property type="component" value="Unassembled WGS sequence"/>
</dbReference>
<dbReference type="PANTHER" id="PTHR21221:SF1">
    <property type="entry name" value="UREIDOGLYCOLATE LYASE"/>
    <property type="match status" value="1"/>
</dbReference>
<dbReference type="GO" id="GO:0004848">
    <property type="term" value="F:ureidoglycolate hydrolase activity"/>
    <property type="evidence" value="ECO:0007669"/>
    <property type="project" value="InterPro"/>
</dbReference>
<feature type="compositionally biased region" description="Polar residues" evidence="5">
    <location>
        <begin position="47"/>
        <end position="59"/>
    </location>
</feature>
<evidence type="ECO:0000256" key="5">
    <source>
        <dbReference type="SAM" id="MobiDB-lite"/>
    </source>
</evidence>
<keyword evidence="3" id="KW-0456">Lyase</keyword>
<dbReference type="InterPro" id="IPR047233">
    <property type="entry name" value="UAH_cupin"/>
</dbReference>
<evidence type="ECO:0008006" key="8">
    <source>
        <dbReference type="Google" id="ProtNLM"/>
    </source>
</evidence>
<evidence type="ECO:0000256" key="3">
    <source>
        <dbReference type="ARBA" id="ARBA00023239"/>
    </source>
</evidence>
<name>A0A2B7WQR4_9EURO</name>
<feature type="region of interest" description="Disordered" evidence="5">
    <location>
        <begin position="145"/>
        <end position="190"/>
    </location>
</feature>
<evidence type="ECO:0000256" key="1">
    <source>
        <dbReference type="ARBA" id="ARBA00011738"/>
    </source>
</evidence>
<dbReference type="InterPro" id="IPR007247">
    <property type="entry name" value="Ureidogly_lyase"/>
</dbReference>
<comment type="catalytic activity">
    <reaction evidence="4">
        <text>(S)-ureidoglycolate = urea + glyoxylate</text>
        <dbReference type="Rhea" id="RHEA:11304"/>
        <dbReference type="ChEBI" id="CHEBI:16199"/>
        <dbReference type="ChEBI" id="CHEBI:36655"/>
        <dbReference type="ChEBI" id="CHEBI:57296"/>
        <dbReference type="EC" id="4.3.2.3"/>
    </reaction>
</comment>
<comment type="caution">
    <text evidence="6">The sequence shown here is derived from an EMBL/GenBank/DDBJ whole genome shotgun (WGS) entry which is preliminary data.</text>
</comment>
<dbReference type="GO" id="GO:0050385">
    <property type="term" value="F:ureidoglycolate lyase activity"/>
    <property type="evidence" value="ECO:0007669"/>
    <property type="project" value="UniProtKB-EC"/>
</dbReference>
<feature type="region of interest" description="Disordered" evidence="5">
    <location>
        <begin position="24"/>
        <end position="65"/>
    </location>
</feature>
<protein>
    <recommendedName>
        <fullName evidence="8">Ureidoglycolate hydrolase</fullName>
    </recommendedName>
</protein>
<proteinExistence type="predicted"/>
<dbReference type="SUPFAM" id="SSF51182">
    <property type="entry name" value="RmlC-like cupins"/>
    <property type="match status" value="1"/>
</dbReference>
<sequence length="314" mass="33759">MAPPTLPAPKLTISHSPLTPSSFHPFGTAISKPLPQSLNRTPPPSSLPSLANTNPTTTPDFPVPTLANQSTALKYSPISTFQNNYDQSKSADGGMGKAGEPRMSMFSCFPRQLRRGGRERGRKAKAGGGLFDVGILERHPYTTQTFVPLGVPGPAERRRQGTSSASTVRDDKRQGTSTSTGIKDDDYGTDDNTPPASYLVIVAPSLHGQKVEATVFNPEGRNETVVVRDPPDLRNLKAFVAHGGQAVTYGAGTWHAPMVVVGRHRVDFVVVQFSNGVAEDDCQEVVFGDGLVVDVDVDVDVREKEAYEDECSKL</sequence>
<dbReference type="STRING" id="1447875.A0A2B7WQR4"/>
<evidence type="ECO:0000313" key="7">
    <source>
        <dbReference type="Proteomes" id="UP000223968"/>
    </source>
</evidence>